<protein>
    <submittedName>
        <fullName evidence="2">Serine hydrolase</fullName>
    </submittedName>
</protein>
<comment type="caution">
    <text evidence="2">The sequence shown here is derived from an EMBL/GenBank/DDBJ whole genome shotgun (WGS) entry which is preliminary data.</text>
</comment>
<dbReference type="Gene3D" id="3.40.710.10">
    <property type="entry name" value="DD-peptidase/beta-lactamase superfamily"/>
    <property type="match status" value="1"/>
</dbReference>
<organism evidence="2 3">
    <name type="scientific">Guptibacillus hwajinpoensis</name>
    <dbReference type="NCBI Taxonomy" id="208199"/>
    <lineage>
        <taxon>Bacteria</taxon>
        <taxon>Bacillati</taxon>
        <taxon>Bacillota</taxon>
        <taxon>Bacilli</taxon>
        <taxon>Bacillales</taxon>
        <taxon>Guptibacillaceae</taxon>
        <taxon>Guptibacillus</taxon>
    </lineage>
</organism>
<dbReference type="AlphaFoldDB" id="A0A845EU16"/>
<dbReference type="SUPFAM" id="SSF56601">
    <property type="entry name" value="beta-lactamase/transpeptidase-like"/>
    <property type="match status" value="1"/>
</dbReference>
<dbReference type="InterPro" id="IPR001466">
    <property type="entry name" value="Beta-lactam-related"/>
</dbReference>
<dbReference type="GO" id="GO:0016787">
    <property type="term" value="F:hydrolase activity"/>
    <property type="evidence" value="ECO:0007669"/>
    <property type="project" value="UniProtKB-KW"/>
</dbReference>
<name>A0A845EU16_9BACL</name>
<dbReference type="InterPro" id="IPR012338">
    <property type="entry name" value="Beta-lactam/transpept-like"/>
</dbReference>
<keyword evidence="2" id="KW-0378">Hydrolase</keyword>
<dbReference type="PANTHER" id="PTHR43283:SF7">
    <property type="entry name" value="BETA-LACTAMASE-RELATED DOMAIN-CONTAINING PROTEIN"/>
    <property type="match status" value="1"/>
</dbReference>
<dbReference type="PANTHER" id="PTHR43283">
    <property type="entry name" value="BETA-LACTAMASE-RELATED"/>
    <property type="match status" value="1"/>
</dbReference>
<reference evidence="2 3" key="1">
    <citation type="submission" date="2019-11" db="EMBL/GenBank/DDBJ databases">
        <title>Genome sequences of 17 halophilic strains isolated from different environments.</title>
        <authorList>
            <person name="Furrow R.E."/>
        </authorList>
    </citation>
    <scope>NUCLEOTIDE SEQUENCE [LARGE SCALE GENOMIC DNA]</scope>
    <source>
        <strain evidence="2 3">22506_14_FS</strain>
    </source>
</reference>
<accession>A0A845EU16</accession>
<evidence type="ECO:0000259" key="1">
    <source>
        <dbReference type="Pfam" id="PF00144"/>
    </source>
</evidence>
<proteinExistence type="predicted"/>
<evidence type="ECO:0000313" key="2">
    <source>
        <dbReference type="EMBL" id="MYL62076.1"/>
    </source>
</evidence>
<dbReference type="InterPro" id="IPR050789">
    <property type="entry name" value="Diverse_Enzym_Activities"/>
</dbReference>
<dbReference type="Pfam" id="PF00144">
    <property type="entry name" value="Beta-lactamase"/>
    <property type="match status" value="1"/>
</dbReference>
<dbReference type="EMBL" id="WMEY01000001">
    <property type="protein sequence ID" value="MYL62076.1"/>
    <property type="molecule type" value="Genomic_DNA"/>
</dbReference>
<gene>
    <name evidence="2" type="ORF">GLW07_01775</name>
</gene>
<evidence type="ECO:0000313" key="3">
    <source>
        <dbReference type="Proteomes" id="UP000447833"/>
    </source>
</evidence>
<feature type="domain" description="Beta-lactamase-related" evidence="1">
    <location>
        <begin position="5"/>
        <end position="317"/>
    </location>
</feature>
<sequence>MVEVDAYLRDLIVKKELPGAVLHVQQKGSTVFHRAYGGFIDSNHQPHTMKTTTRFDIASLTKIMATLPSILWLVDNTPVELDHTIQTYIPEFVHREITIRQALTHMTGLPADLTPPVQRYEKRDVFSEVLNTERIHEPGKIVKYSDLGMILLGAVIEKVSSLPFSTFTKKVLYKPLGLTQTSFHPDQPLQVASTEWTKDRYLQGEVHDEKALHLGGASGSAGLFSTASDVGKFGSYFLYPETQTVLSHDLMRKARNHVAENRGMGFEVWSGKGTTLSCGRGWSAGSFGHTGFTGTSLWIDPQKELIVTFLTNVVQYGRKHNMKHIRPDLHSLIHAHFTN</sequence>
<dbReference type="RefSeq" id="WP_160917970.1">
    <property type="nucleotide sequence ID" value="NZ_WMEY01000001.1"/>
</dbReference>
<dbReference type="Proteomes" id="UP000447833">
    <property type="component" value="Unassembled WGS sequence"/>
</dbReference>